<comment type="catalytic activity">
    <reaction evidence="1">
        <text>an N-acyl-D-glucosamine 6-phosphate = an N-acyl-D-mannosamine 6-phosphate</text>
        <dbReference type="Rhea" id="RHEA:23932"/>
        <dbReference type="ChEBI" id="CHEBI:57599"/>
        <dbReference type="ChEBI" id="CHEBI:57666"/>
        <dbReference type="EC" id="5.1.3.9"/>
    </reaction>
</comment>
<dbReference type="PANTHER" id="PTHR36204:SF1">
    <property type="entry name" value="N-ACETYLMANNOSAMINE-6-PHOSPHATE 2-EPIMERASE-RELATED"/>
    <property type="match status" value="1"/>
</dbReference>
<reference evidence="8" key="1">
    <citation type="journal article" date="2019" name="Int. J. Syst. Evol. Microbiol.">
        <title>The Global Catalogue of Microorganisms (GCM) 10K type strain sequencing project: providing services to taxonomists for standard genome sequencing and annotation.</title>
        <authorList>
            <consortium name="The Broad Institute Genomics Platform"/>
            <consortium name="The Broad Institute Genome Sequencing Center for Infectious Disease"/>
            <person name="Wu L."/>
            <person name="Ma J."/>
        </authorList>
    </citation>
    <scope>NUCLEOTIDE SEQUENCE [LARGE SCALE GENOMIC DNA]</scope>
    <source>
        <strain evidence="8">CGMCC 1.19062</strain>
    </source>
</reference>
<dbReference type="PANTHER" id="PTHR36204">
    <property type="entry name" value="N-ACETYLMANNOSAMINE-6-PHOSPHATE 2-EPIMERASE-RELATED"/>
    <property type="match status" value="1"/>
</dbReference>
<dbReference type="EMBL" id="JBHUIP010000009">
    <property type="protein sequence ID" value="MFD2263111.1"/>
    <property type="molecule type" value="Genomic_DNA"/>
</dbReference>
<accession>A0ABW5DRL3</accession>
<name>A0ABW5DRL3_9PROT</name>
<evidence type="ECO:0000256" key="6">
    <source>
        <dbReference type="ARBA" id="ARBA00023277"/>
    </source>
</evidence>
<comment type="pathway">
    <text evidence="3">Amino-sugar metabolism; N-acetylneuraminate degradation; D-fructose 6-phosphate from N-acetylneuraminate: step 3/5.</text>
</comment>
<gene>
    <name evidence="7" type="ORF">ACFSM5_09455</name>
</gene>
<dbReference type="Gene3D" id="3.20.20.70">
    <property type="entry name" value="Aldolase class I"/>
    <property type="match status" value="1"/>
</dbReference>
<evidence type="ECO:0000256" key="5">
    <source>
        <dbReference type="ARBA" id="ARBA00023235"/>
    </source>
</evidence>
<sequence length="225" mass="23945">MTLIRKGSLVVSAQAREDNPLHGPIYMAAMALAARDGGASTIRANGPEDIAAIKAVCDLPIIGISKLWDARFPVYITPNRATADKIKAAGAEIIGIDATQRPRDGGPVEELIAYIRDDLKCEVFADVDTLENGLKAAAARPTYVATTMAGYTDETEARKGSGPDFELLEALVRATDIPVVAEGRFWEPSQVARALELGAHAVVIGTAITNPRDITRRFVTESGAC</sequence>
<dbReference type="SUPFAM" id="SSF51366">
    <property type="entry name" value="Ribulose-phoshate binding barrel"/>
    <property type="match status" value="1"/>
</dbReference>
<evidence type="ECO:0000256" key="2">
    <source>
        <dbReference type="ARBA" id="ARBA00002147"/>
    </source>
</evidence>
<keyword evidence="5 7" id="KW-0413">Isomerase</keyword>
<dbReference type="GO" id="GO:0047465">
    <property type="term" value="F:N-acylglucosamine-6-phosphate 2-epimerase activity"/>
    <property type="evidence" value="ECO:0007669"/>
    <property type="project" value="UniProtKB-EC"/>
</dbReference>
<dbReference type="InterPro" id="IPR007260">
    <property type="entry name" value="NanE"/>
</dbReference>
<evidence type="ECO:0000313" key="7">
    <source>
        <dbReference type="EMBL" id="MFD2263111.1"/>
    </source>
</evidence>
<evidence type="ECO:0000256" key="1">
    <source>
        <dbReference type="ARBA" id="ARBA00000056"/>
    </source>
</evidence>
<dbReference type="EC" id="5.1.3.9" evidence="4"/>
<dbReference type="Pfam" id="PF04131">
    <property type="entry name" value="NanE"/>
    <property type="match status" value="1"/>
</dbReference>
<comment type="function">
    <text evidence="2">Converts N-acetylmannosamine-6-phosphate (ManNAc-6-P) to N-acetylglucosamine-6-phosphate (GlcNAc-6-P).</text>
</comment>
<evidence type="ECO:0000256" key="4">
    <source>
        <dbReference type="ARBA" id="ARBA00013180"/>
    </source>
</evidence>
<evidence type="ECO:0000256" key="3">
    <source>
        <dbReference type="ARBA" id="ARBA00005081"/>
    </source>
</evidence>
<dbReference type="InterPro" id="IPR013785">
    <property type="entry name" value="Aldolase_TIM"/>
</dbReference>
<keyword evidence="6" id="KW-0119">Carbohydrate metabolism</keyword>
<dbReference type="RefSeq" id="WP_379876083.1">
    <property type="nucleotide sequence ID" value="NZ_JBHUIP010000009.1"/>
</dbReference>
<dbReference type="CDD" id="cd04729">
    <property type="entry name" value="NanE"/>
    <property type="match status" value="1"/>
</dbReference>
<comment type="caution">
    <text evidence="7">The sequence shown here is derived from an EMBL/GenBank/DDBJ whole genome shotgun (WGS) entry which is preliminary data.</text>
</comment>
<proteinExistence type="predicted"/>
<dbReference type="NCBIfam" id="NF002231">
    <property type="entry name" value="PRK01130.1"/>
    <property type="match status" value="1"/>
</dbReference>
<protein>
    <recommendedName>
        <fullName evidence="4">N-acylglucosamine-6-phosphate 2-epimerase</fullName>
        <ecNumber evidence="4">5.1.3.9</ecNumber>
    </recommendedName>
</protein>
<evidence type="ECO:0000313" key="8">
    <source>
        <dbReference type="Proteomes" id="UP001597295"/>
    </source>
</evidence>
<dbReference type="Proteomes" id="UP001597295">
    <property type="component" value="Unassembled WGS sequence"/>
</dbReference>
<organism evidence="7 8">
    <name type="scientific">Lacibacterium aquatile</name>
    <dbReference type="NCBI Taxonomy" id="1168082"/>
    <lineage>
        <taxon>Bacteria</taxon>
        <taxon>Pseudomonadati</taxon>
        <taxon>Pseudomonadota</taxon>
        <taxon>Alphaproteobacteria</taxon>
        <taxon>Rhodospirillales</taxon>
        <taxon>Rhodospirillaceae</taxon>
    </lineage>
</organism>
<dbReference type="InterPro" id="IPR011060">
    <property type="entry name" value="RibuloseP-bd_barrel"/>
</dbReference>
<keyword evidence="8" id="KW-1185">Reference proteome</keyword>